<accession>A0A4U5MNE9</accession>
<gene>
    <name evidence="1" type="ORF">L596_022651</name>
</gene>
<dbReference type="Proteomes" id="UP000298663">
    <property type="component" value="Unassembled WGS sequence"/>
</dbReference>
<evidence type="ECO:0000313" key="1">
    <source>
        <dbReference type="EMBL" id="TKR70653.1"/>
    </source>
</evidence>
<reference evidence="1 2" key="2">
    <citation type="journal article" date="2019" name="G3 (Bethesda)">
        <title>Hybrid Assembly of the Genome of the Entomopathogenic Nematode Steinernema carpocapsae Identifies the X-Chromosome.</title>
        <authorList>
            <person name="Serra L."/>
            <person name="Macchietto M."/>
            <person name="Macias-Munoz A."/>
            <person name="McGill C.J."/>
            <person name="Rodriguez I.M."/>
            <person name="Rodriguez B."/>
            <person name="Murad R."/>
            <person name="Mortazavi A."/>
        </authorList>
    </citation>
    <scope>NUCLEOTIDE SEQUENCE [LARGE SCALE GENOMIC DNA]</scope>
    <source>
        <strain evidence="1 2">ALL</strain>
    </source>
</reference>
<dbReference type="AlphaFoldDB" id="A0A4U5MNE9"/>
<keyword evidence="2" id="KW-1185">Reference proteome</keyword>
<comment type="caution">
    <text evidence="1">The sequence shown here is derived from an EMBL/GenBank/DDBJ whole genome shotgun (WGS) entry which is preliminary data.</text>
</comment>
<evidence type="ECO:0000313" key="2">
    <source>
        <dbReference type="Proteomes" id="UP000298663"/>
    </source>
</evidence>
<proteinExistence type="predicted"/>
<sequence>MDSRRNRSKQRPSIDSVFAMLQKDFKVRTRRSFTRSERFLSILSNDSLGIDCAGFIGKSFLIKMWTELHCTV</sequence>
<name>A0A4U5MNE9_STECR</name>
<protein>
    <submittedName>
        <fullName evidence="1">Uncharacterized protein</fullName>
    </submittedName>
</protein>
<organism evidence="1 2">
    <name type="scientific">Steinernema carpocapsae</name>
    <name type="common">Entomopathogenic nematode</name>
    <dbReference type="NCBI Taxonomy" id="34508"/>
    <lineage>
        <taxon>Eukaryota</taxon>
        <taxon>Metazoa</taxon>
        <taxon>Ecdysozoa</taxon>
        <taxon>Nematoda</taxon>
        <taxon>Chromadorea</taxon>
        <taxon>Rhabditida</taxon>
        <taxon>Tylenchina</taxon>
        <taxon>Panagrolaimomorpha</taxon>
        <taxon>Strongyloidoidea</taxon>
        <taxon>Steinernematidae</taxon>
        <taxon>Steinernema</taxon>
    </lineage>
</organism>
<reference evidence="1 2" key="1">
    <citation type="journal article" date="2015" name="Genome Biol.">
        <title>Comparative genomics of Steinernema reveals deeply conserved gene regulatory networks.</title>
        <authorList>
            <person name="Dillman A.R."/>
            <person name="Macchietto M."/>
            <person name="Porter C.F."/>
            <person name="Rogers A."/>
            <person name="Williams B."/>
            <person name="Antoshechkin I."/>
            <person name="Lee M.M."/>
            <person name="Goodwin Z."/>
            <person name="Lu X."/>
            <person name="Lewis E.E."/>
            <person name="Goodrich-Blair H."/>
            <person name="Stock S.P."/>
            <person name="Adams B.J."/>
            <person name="Sternberg P.W."/>
            <person name="Mortazavi A."/>
        </authorList>
    </citation>
    <scope>NUCLEOTIDE SEQUENCE [LARGE SCALE GENOMIC DNA]</scope>
    <source>
        <strain evidence="1 2">ALL</strain>
    </source>
</reference>
<dbReference type="EMBL" id="AZBU02000007">
    <property type="protein sequence ID" value="TKR70653.1"/>
    <property type="molecule type" value="Genomic_DNA"/>
</dbReference>